<keyword evidence="2 3" id="KW-0378">Hydrolase</keyword>
<comment type="subcellular location">
    <subcellularLocation>
        <location evidence="2">Cytoplasm</location>
    </subcellularLocation>
</comment>
<dbReference type="PANTHER" id="PTHR10472:SF5">
    <property type="entry name" value="D-AMINOACYL-TRNA DEACYLASE 1"/>
    <property type="match status" value="1"/>
</dbReference>
<dbReference type="NCBIfam" id="TIGR00256">
    <property type="entry name" value="D-aminoacyl-tRNA deacylase"/>
    <property type="match status" value="1"/>
</dbReference>
<accession>A0ABT1RL50</accession>
<dbReference type="EC" id="3.1.1.96" evidence="2"/>
<evidence type="ECO:0000256" key="2">
    <source>
        <dbReference type="HAMAP-Rule" id="MF_00518"/>
    </source>
</evidence>
<keyword evidence="2" id="KW-0820">tRNA-binding</keyword>
<comment type="function">
    <text evidence="2">An aminoacyl-tRNA editing enzyme that deacylates mischarged D-aminoacyl-tRNAs. Also deacylates mischarged glycyl-tRNA(Ala), protecting cells against glycine mischarging by AlaRS. Acts via tRNA-based rather than protein-based catalysis; rejects L-amino acids rather than detecting D-amino acids in the active site. By recycling D-aminoacyl-tRNA to D-amino acids and free tRNA molecules, this enzyme counteracts the toxicity associated with the formation of D-aminoacyl-tRNA entities in vivo and helps enforce protein L-homochirality.</text>
</comment>
<evidence type="ECO:0000313" key="4">
    <source>
        <dbReference type="Proteomes" id="UP001524502"/>
    </source>
</evidence>
<organism evidence="3 4">
    <name type="scientific">Anaerovorax odorimutans</name>
    <dbReference type="NCBI Taxonomy" id="109327"/>
    <lineage>
        <taxon>Bacteria</taxon>
        <taxon>Bacillati</taxon>
        <taxon>Bacillota</taxon>
        <taxon>Clostridia</taxon>
        <taxon>Peptostreptococcales</taxon>
        <taxon>Anaerovoracaceae</taxon>
        <taxon>Anaerovorax</taxon>
    </lineage>
</organism>
<reference evidence="3 4" key="1">
    <citation type="submission" date="2022-06" db="EMBL/GenBank/DDBJ databases">
        <title>Isolation of gut microbiota from human fecal samples.</title>
        <authorList>
            <person name="Pamer E.G."/>
            <person name="Barat B."/>
            <person name="Waligurski E."/>
            <person name="Medina S."/>
            <person name="Paddock L."/>
            <person name="Mostad J."/>
        </authorList>
    </citation>
    <scope>NUCLEOTIDE SEQUENCE [LARGE SCALE GENOMIC DNA]</scope>
    <source>
        <strain evidence="3 4">SL.3.17</strain>
    </source>
</reference>
<comment type="similarity">
    <text evidence="1 2">Belongs to the DTD family.</text>
</comment>
<protein>
    <recommendedName>
        <fullName evidence="2">D-aminoacyl-tRNA deacylase</fullName>
        <shortName evidence="2">DTD</shortName>
        <ecNumber evidence="2">3.1.1.96</ecNumber>
    </recommendedName>
    <alternativeName>
        <fullName evidence="2">Gly-tRNA(Ala) deacylase</fullName>
        <ecNumber evidence="2">3.1.1.-</ecNumber>
    </alternativeName>
</protein>
<comment type="catalytic activity">
    <reaction evidence="2">
        <text>glycyl-tRNA(Ala) + H2O = tRNA(Ala) + glycine + H(+)</text>
        <dbReference type="Rhea" id="RHEA:53744"/>
        <dbReference type="Rhea" id="RHEA-COMP:9657"/>
        <dbReference type="Rhea" id="RHEA-COMP:13640"/>
        <dbReference type="ChEBI" id="CHEBI:15377"/>
        <dbReference type="ChEBI" id="CHEBI:15378"/>
        <dbReference type="ChEBI" id="CHEBI:57305"/>
        <dbReference type="ChEBI" id="CHEBI:78442"/>
        <dbReference type="ChEBI" id="CHEBI:78522"/>
    </reaction>
</comment>
<proteinExistence type="inferred from homology"/>
<dbReference type="Gene3D" id="3.50.80.10">
    <property type="entry name" value="D-tyrosyl-tRNA(Tyr) deacylase"/>
    <property type="match status" value="1"/>
</dbReference>
<dbReference type="Pfam" id="PF02580">
    <property type="entry name" value="Tyr_Deacylase"/>
    <property type="match status" value="1"/>
</dbReference>
<name>A0ABT1RL50_9FIRM</name>
<keyword evidence="4" id="KW-1185">Reference proteome</keyword>
<dbReference type="SUPFAM" id="SSF69500">
    <property type="entry name" value="DTD-like"/>
    <property type="match status" value="1"/>
</dbReference>
<feature type="short sequence motif" description="Gly-cisPro motif, important for rejection of L-amino acids" evidence="2">
    <location>
        <begin position="137"/>
        <end position="138"/>
    </location>
</feature>
<dbReference type="PANTHER" id="PTHR10472">
    <property type="entry name" value="D-TYROSYL-TRNA TYR DEACYLASE"/>
    <property type="match status" value="1"/>
</dbReference>
<dbReference type="Proteomes" id="UP001524502">
    <property type="component" value="Unassembled WGS sequence"/>
</dbReference>
<comment type="subunit">
    <text evidence="2">Homodimer.</text>
</comment>
<dbReference type="EMBL" id="JANFXK010000003">
    <property type="protein sequence ID" value="MCQ4635913.1"/>
    <property type="molecule type" value="Genomic_DNA"/>
</dbReference>
<dbReference type="RefSeq" id="WP_256131099.1">
    <property type="nucleotide sequence ID" value="NZ_JANFXK010000003.1"/>
</dbReference>
<dbReference type="GO" id="GO:0051499">
    <property type="term" value="F:D-aminoacyl-tRNA deacylase activity"/>
    <property type="evidence" value="ECO:0007669"/>
    <property type="project" value="UniProtKB-EC"/>
</dbReference>
<gene>
    <name evidence="2 3" type="primary">dtd</name>
    <name evidence="3" type="ORF">NE619_04160</name>
</gene>
<dbReference type="EC" id="3.1.1.-" evidence="2"/>
<dbReference type="InterPro" id="IPR003732">
    <property type="entry name" value="Daa-tRNA_deacyls_DTD"/>
</dbReference>
<evidence type="ECO:0000313" key="3">
    <source>
        <dbReference type="EMBL" id="MCQ4635913.1"/>
    </source>
</evidence>
<comment type="caution">
    <text evidence="3">The sequence shown here is derived from an EMBL/GenBank/DDBJ whole genome shotgun (WGS) entry which is preliminary data.</text>
</comment>
<comment type="domain">
    <text evidence="2">A Gly-cisPro motif from one monomer fits into the active site of the other monomer to allow specific chiral rejection of L-amino acids.</text>
</comment>
<keyword evidence="2" id="KW-0963">Cytoplasm</keyword>
<dbReference type="InterPro" id="IPR023509">
    <property type="entry name" value="DTD-like_sf"/>
</dbReference>
<sequence length="149" mass="16428">MRAVVQRVTESSVTVDGTITGAVSKGLMVLLGVADDDTESDAKYIADKVVGLRIFEDADEKMNLSVKDVDGQILAVSQFTLMGDVRKGKRPSFTKAARPEEANRLYRAFIELVREQDVHVEEGVFQADMLVKIHNDGPVTILLDSKKTF</sequence>
<evidence type="ECO:0000256" key="1">
    <source>
        <dbReference type="ARBA" id="ARBA00009673"/>
    </source>
</evidence>
<keyword evidence="2" id="KW-0694">RNA-binding</keyword>
<comment type="catalytic activity">
    <reaction evidence="2">
        <text>a D-aminoacyl-tRNA + H2O = a tRNA + a D-alpha-amino acid + H(+)</text>
        <dbReference type="Rhea" id="RHEA:13953"/>
        <dbReference type="Rhea" id="RHEA-COMP:10123"/>
        <dbReference type="Rhea" id="RHEA-COMP:10124"/>
        <dbReference type="ChEBI" id="CHEBI:15377"/>
        <dbReference type="ChEBI" id="CHEBI:15378"/>
        <dbReference type="ChEBI" id="CHEBI:59871"/>
        <dbReference type="ChEBI" id="CHEBI:78442"/>
        <dbReference type="ChEBI" id="CHEBI:79333"/>
        <dbReference type="EC" id="3.1.1.96"/>
    </reaction>
</comment>
<dbReference type="CDD" id="cd00563">
    <property type="entry name" value="Dtyr_deacylase"/>
    <property type="match status" value="1"/>
</dbReference>
<dbReference type="HAMAP" id="MF_00518">
    <property type="entry name" value="Deacylase_Dtd"/>
    <property type="match status" value="1"/>
</dbReference>